<evidence type="ECO:0000313" key="2">
    <source>
        <dbReference type="Proteomes" id="UP000266922"/>
    </source>
</evidence>
<proteinExistence type="predicted"/>
<sequence>MRKIYEYISIDEKKEVVEKLKADLKELEQEINQNKDSFSKFVCEILYSTRDKWLLEIEELENEIKANS</sequence>
<accession>A0A0K9HXN6</accession>
<reference evidence="1 2" key="1">
    <citation type="submission" date="2018-10" db="EMBL/GenBank/DDBJ databases">
        <title>Geobacillus stearothermophilus in processing lines of powdered infant formula.</title>
        <authorList>
            <person name="Rhee M.S."/>
            <person name="Choi I.-G."/>
            <person name="Cho T.J."/>
            <person name="Park B."/>
        </authorList>
    </citation>
    <scope>NUCLEOTIDE SEQUENCE [LARGE SCALE GENOMIC DNA]</scope>
    <source>
        <strain evidence="1 2">FHS-PPGT130</strain>
    </source>
</reference>
<dbReference type="OrthoDB" id="2935859at2"/>
<protein>
    <submittedName>
        <fullName evidence="1">Uncharacterized protein</fullName>
    </submittedName>
</protein>
<dbReference type="AlphaFoldDB" id="A0A0K9HXN6"/>
<dbReference type="Proteomes" id="UP000266922">
    <property type="component" value="Unassembled WGS sequence"/>
</dbReference>
<name>A0A0K9HXN6_GEOSE</name>
<gene>
    <name evidence="1" type="ORF">D9548_15385</name>
</gene>
<dbReference type="EMBL" id="RCTJ01000116">
    <property type="protein sequence ID" value="RLQ12841.1"/>
    <property type="molecule type" value="Genomic_DNA"/>
</dbReference>
<organism evidence="1 2">
    <name type="scientific">Geobacillus stearothermophilus</name>
    <name type="common">Bacillus stearothermophilus</name>
    <dbReference type="NCBI Taxonomy" id="1422"/>
    <lineage>
        <taxon>Bacteria</taxon>
        <taxon>Bacillati</taxon>
        <taxon>Bacillota</taxon>
        <taxon>Bacilli</taxon>
        <taxon>Bacillales</taxon>
        <taxon>Anoxybacillaceae</taxon>
        <taxon>Geobacillus</taxon>
    </lineage>
</organism>
<evidence type="ECO:0000313" key="1">
    <source>
        <dbReference type="EMBL" id="RLQ12841.1"/>
    </source>
</evidence>
<dbReference type="RefSeq" id="WP_049624332.1">
    <property type="nucleotide sequence ID" value="NZ_JARMSS010000198.1"/>
</dbReference>
<comment type="caution">
    <text evidence="1">The sequence shown here is derived from an EMBL/GenBank/DDBJ whole genome shotgun (WGS) entry which is preliminary data.</text>
</comment>